<organism evidence="1 2">
    <name type="scientific">Psychroflexus planctonicus</name>
    <dbReference type="NCBI Taxonomy" id="1526575"/>
    <lineage>
        <taxon>Bacteria</taxon>
        <taxon>Pseudomonadati</taxon>
        <taxon>Bacteroidota</taxon>
        <taxon>Flavobacteriia</taxon>
        <taxon>Flavobacteriales</taxon>
        <taxon>Flavobacteriaceae</taxon>
        <taxon>Psychroflexus</taxon>
    </lineage>
</organism>
<proteinExistence type="predicted"/>
<dbReference type="Proteomes" id="UP000599179">
    <property type="component" value="Unassembled WGS sequence"/>
</dbReference>
<evidence type="ECO:0000313" key="2">
    <source>
        <dbReference type="Proteomes" id="UP000599179"/>
    </source>
</evidence>
<reference evidence="2" key="1">
    <citation type="journal article" date="2019" name="Int. J. Syst. Evol. Microbiol.">
        <title>The Global Catalogue of Microorganisms (GCM) 10K type strain sequencing project: providing services to taxonomists for standard genome sequencing and annotation.</title>
        <authorList>
            <consortium name="The Broad Institute Genomics Platform"/>
            <consortium name="The Broad Institute Genome Sequencing Center for Infectious Disease"/>
            <person name="Wu L."/>
            <person name="Ma J."/>
        </authorList>
    </citation>
    <scope>NUCLEOTIDE SEQUENCE [LARGE SCALE GENOMIC DNA]</scope>
    <source>
        <strain evidence="2">CGMCC 1.12931</strain>
    </source>
</reference>
<accession>A0ABQ1SF96</accession>
<name>A0ABQ1SF96_9FLAO</name>
<keyword evidence="2" id="KW-1185">Reference proteome</keyword>
<gene>
    <name evidence="1" type="ORF">GCM10010832_15450</name>
</gene>
<comment type="caution">
    <text evidence="1">The sequence shown here is derived from an EMBL/GenBank/DDBJ whole genome shotgun (WGS) entry which is preliminary data.</text>
</comment>
<sequence length="56" mass="6681">MHIATATINRADILVSWNFKHIVNVYRIRGYNSINLRMNYPTLEIRSPEEIIDYED</sequence>
<dbReference type="EMBL" id="BMGM01000006">
    <property type="protein sequence ID" value="GGE36162.1"/>
    <property type="molecule type" value="Genomic_DNA"/>
</dbReference>
<protein>
    <recommendedName>
        <fullName evidence="3">PIN domain-containing protein</fullName>
    </recommendedName>
</protein>
<evidence type="ECO:0008006" key="3">
    <source>
        <dbReference type="Google" id="ProtNLM"/>
    </source>
</evidence>
<evidence type="ECO:0000313" key="1">
    <source>
        <dbReference type="EMBL" id="GGE36162.1"/>
    </source>
</evidence>